<comment type="caution">
    <text evidence="4">The sequence shown here is derived from an EMBL/GenBank/DDBJ whole genome shotgun (WGS) entry which is preliminary data.</text>
</comment>
<evidence type="ECO:0000256" key="2">
    <source>
        <dbReference type="SAM" id="Phobius"/>
    </source>
</evidence>
<reference evidence="4" key="1">
    <citation type="submission" date="2015-05" db="EMBL/GenBank/DDBJ databases">
        <authorList>
            <person name="Wang D.B."/>
            <person name="Wang M."/>
        </authorList>
    </citation>
    <scope>NUCLEOTIDE SEQUENCE</scope>
    <source>
        <strain evidence="4">36-1</strain>
    </source>
</reference>
<gene>
    <name evidence="4" type="ORF">PCL_09391</name>
    <name evidence="3" type="ORF">Purlil1_681</name>
</gene>
<reference evidence="3 6" key="4">
    <citation type="journal article" date="2024" name="Microbiol. Resour. Announc.">
        <title>Genome annotations for the ascomycete fungi Trichoderma harzianum, Trichoderma aggressivum, and Purpureocillium lilacinum.</title>
        <authorList>
            <person name="Beijen E.P.W."/>
            <person name="Ohm R.A."/>
        </authorList>
    </citation>
    <scope>NUCLEOTIDE SEQUENCE [LARGE SCALE GENOMIC DNA]</scope>
    <source>
        <strain evidence="3 6">CBS 150709</strain>
    </source>
</reference>
<reference evidence="4 5" key="2">
    <citation type="journal article" date="2016" name="Front. Microbiol.">
        <title>Genome and transcriptome sequences reveal the specific parasitism of the nematophagous Purpureocillium lilacinum 36-1.</title>
        <authorList>
            <person name="Xie J."/>
            <person name="Li S."/>
            <person name="Mo C."/>
            <person name="Xiao X."/>
            <person name="Peng D."/>
            <person name="Wang G."/>
            <person name="Xiao Y."/>
        </authorList>
    </citation>
    <scope>NUCLEOTIDE SEQUENCE [LARGE SCALE GENOMIC DNA]</scope>
    <source>
        <strain evidence="4 5">36-1</strain>
    </source>
</reference>
<accession>A0A2U3EHW7</accession>
<keyword evidence="6" id="KW-1185">Reference proteome</keyword>
<evidence type="ECO:0000313" key="4">
    <source>
        <dbReference type="EMBL" id="PWI74115.1"/>
    </source>
</evidence>
<keyword evidence="2" id="KW-0472">Membrane</keyword>
<organism evidence="4 5">
    <name type="scientific">Purpureocillium lilacinum</name>
    <name type="common">Paecilomyces lilacinus</name>
    <dbReference type="NCBI Taxonomy" id="33203"/>
    <lineage>
        <taxon>Eukaryota</taxon>
        <taxon>Fungi</taxon>
        <taxon>Dikarya</taxon>
        <taxon>Ascomycota</taxon>
        <taxon>Pezizomycotina</taxon>
        <taxon>Sordariomycetes</taxon>
        <taxon>Hypocreomycetidae</taxon>
        <taxon>Hypocreales</taxon>
        <taxon>Ophiocordycipitaceae</taxon>
        <taxon>Purpureocillium</taxon>
    </lineage>
</organism>
<feature type="region of interest" description="Disordered" evidence="1">
    <location>
        <begin position="195"/>
        <end position="220"/>
    </location>
</feature>
<sequence>MVVPPAPLAGAAAVAGQASPGHDRFLRRRKRSSLVVFLPPPCARVPHIVIMTASFLLGPVLLSVFITQHTTQHHTTPRRPRPRPRRPPVVVAAGTNSSNGPDHRRVSLPVSPRNHTTTHCALATADKQPTMWRLALLVALVCAAVAAAATSVDAITASPATSLSVAWTNPPTRPASQTSKAVSVVALSEPLSNGTTHFSSTGVPTARPNATTSRSAQVTGGAIPQQMQASMAGLLGFCIMGLVML</sequence>
<feature type="compositionally biased region" description="Basic residues" evidence="1">
    <location>
        <begin position="71"/>
        <end position="86"/>
    </location>
</feature>
<dbReference type="EMBL" id="JAWRVI010000002">
    <property type="protein sequence ID" value="KAK4094985.1"/>
    <property type="molecule type" value="Genomic_DNA"/>
</dbReference>
<evidence type="ECO:0000256" key="1">
    <source>
        <dbReference type="SAM" id="MobiDB-lite"/>
    </source>
</evidence>
<evidence type="ECO:0000313" key="6">
    <source>
        <dbReference type="Proteomes" id="UP001287286"/>
    </source>
</evidence>
<proteinExistence type="predicted"/>
<evidence type="ECO:0000313" key="5">
    <source>
        <dbReference type="Proteomes" id="UP000245956"/>
    </source>
</evidence>
<reference evidence="3" key="3">
    <citation type="submission" date="2023-11" db="EMBL/GenBank/DDBJ databases">
        <authorList>
            <person name="Beijen E."/>
            <person name="Ohm R.A."/>
        </authorList>
    </citation>
    <scope>NUCLEOTIDE SEQUENCE</scope>
    <source>
        <strain evidence="3">CBS 150709</strain>
    </source>
</reference>
<dbReference type="EMBL" id="LCWV01000004">
    <property type="protein sequence ID" value="PWI74115.1"/>
    <property type="molecule type" value="Genomic_DNA"/>
</dbReference>
<name>A0A2U3EHW7_PURLI</name>
<feature type="transmembrane region" description="Helical" evidence="2">
    <location>
        <begin position="45"/>
        <end position="66"/>
    </location>
</feature>
<dbReference type="Proteomes" id="UP000245956">
    <property type="component" value="Unassembled WGS sequence"/>
</dbReference>
<keyword evidence="2" id="KW-0812">Transmembrane</keyword>
<dbReference type="AlphaFoldDB" id="A0A2U3EHW7"/>
<protein>
    <submittedName>
        <fullName evidence="4">Uncharacterized protein</fullName>
    </submittedName>
</protein>
<feature type="region of interest" description="Disordered" evidence="1">
    <location>
        <begin position="70"/>
        <end position="114"/>
    </location>
</feature>
<feature type="transmembrane region" description="Helical" evidence="2">
    <location>
        <begin position="134"/>
        <end position="152"/>
    </location>
</feature>
<dbReference type="Proteomes" id="UP001287286">
    <property type="component" value="Unassembled WGS sequence"/>
</dbReference>
<keyword evidence="2" id="KW-1133">Transmembrane helix</keyword>
<evidence type="ECO:0000313" key="3">
    <source>
        <dbReference type="EMBL" id="KAK4094985.1"/>
    </source>
</evidence>
<feature type="compositionally biased region" description="Polar residues" evidence="1">
    <location>
        <begin position="195"/>
        <end position="218"/>
    </location>
</feature>